<organism evidence="2 3">
    <name type="scientific">Mycolicibacterium nivoides</name>
    <dbReference type="NCBI Taxonomy" id="2487344"/>
    <lineage>
        <taxon>Bacteria</taxon>
        <taxon>Bacillati</taxon>
        <taxon>Actinomycetota</taxon>
        <taxon>Actinomycetes</taxon>
        <taxon>Mycobacteriales</taxon>
        <taxon>Mycobacteriaceae</taxon>
        <taxon>Mycolicibacterium</taxon>
    </lineage>
</organism>
<evidence type="ECO:0008006" key="4">
    <source>
        <dbReference type="Google" id="ProtNLM"/>
    </source>
</evidence>
<sequence length="136" mass="14291">MSRSSRMHSLSRLAAMMAIVLWAGVLTGQWQATGHDHPTHLPHAVSAAIGEGADLMMLDHPHVSDGSPSHMPEGFTAAVLPRPSVTPVALSVVALVLGCTVVCACAAVRAQRGPPDRHGVLLAGQELLVRICIARR</sequence>
<keyword evidence="3" id="KW-1185">Reference proteome</keyword>
<gene>
    <name evidence="2" type="ORF">ACK4CT_34475</name>
</gene>
<feature type="transmembrane region" description="Helical" evidence="1">
    <location>
        <begin position="88"/>
        <end position="108"/>
    </location>
</feature>
<evidence type="ECO:0000256" key="1">
    <source>
        <dbReference type="SAM" id="Phobius"/>
    </source>
</evidence>
<reference evidence="2 3" key="1">
    <citation type="submission" date="2024-12" db="EMBL/GenBank/DDBJ databases">
        <title>The coexistence of Mycolicibacterium septicum and Mycolicibacterium nivoides in clinical samples.</title>
        <authorList>
            <person name="Wang C."/>
            <person name="Feng Y."/>
            <person name="Zong Z."/>
        </authorList>
    </citation>
    <scope>NUCLEOTIDE SEQUENCE [LARGE SCALE GENOMIC DNA]</scope>
    <source>
        <strain evidence="2 3">120309</strain>
    </source>
</reference>
<proteinExistence type="predicted"/>
<keyword evidence="1" id="KW-1133">Transmembrane helix</keyword>
<dbReference type="Proteomes" id="UP001635816">
    <property type="component" value="Unassembled WGS sequence"/>
</dbReference>
<protein>
    <recommendedName>
        <fullName evidence="4">Lipoprotein LpqS</fullName>
    </recommendedName>
</protein>
<keyword evidence="1" id="KW-0812">Transmembrane</keyword>
<dbReference type="RefSeq" id="WP_409545786.1">
    <property type="nucleotide sequence ID" value="NZ_JBKBDD010000021.1"/>
</dbReference>
<name>A0ABW9LJU6_9MYCO</name>
<dbReference type="EMBL" id="JBKBDD010000021">
    <property type="protein sequence ID" value="MFN6548281.1"/>
    <property type="molecule type" value="Genomic_DNA"/>
</dbReference>
<keyword evidence="1" id="KW-0472">Membrane</keyword>
<evidence type="ECO:0000313" key="2">
    <source>
        <dbReference type="EMBL" id="MFN6548281.1"/>
    </source>
</evidence>
<dbReference type="InterPro" id="IPR058714">
    <property type="entry name" value="LpqS"/>
</dbReference>
<dbReference type="Pfam" id="PF26327">
    <property type="entry name" value="LpqS"/>
    <property type="match status" value="1"/>
</dbReference>
<accession>A0ABW9LJU6</accession>
<evidence type="ECO:0000313" key="3">
    <source>
        <dbReference type="Proteomes" id="UP001635816"/>
    </source>
</evidence>
<comment type="caution">
    <text evidence="2">The sequence shown here is derived from an EMBL/GenBank/DDBJ whole genome shotgun (WGS) entry which is preliminary data.</text>
</comment>